<feature type="transmembrane region" description="Helical" evidence="1">
    <location>
        <begin position="353"/>
        <end position="373"/>
    </location>
</feature>
<name>A0ABT6M3J6_9NOCA</name>
<feature type="transmembrane region" description="Helical" evidence="1">
    <location>
        <begin position="76"/>
        <end position="94"/>
    </location>
</feature>
<evidence type="ECO:0000313" key="2">
    <source>
        <dbReference type="EMBL" id="MDH6278858.1"/>
    </source>
</evidence>
<keyword evidence="1" id="KW-0472">Membrane</keyword>
<organism evidence="2 3">
    <name type="scientific">Prescottella agglutinans</name>
    <dbReference type="NCBI Taxonomy" id="1644129"/>
    <lineage>
        <taxon>Bacteria</taxon>
        <taxon>Bacillati</taxon>
        <taxon>Actinomycetota</taxon>
        <taxon>Actinomycetes</taxon>
        <taxon>Mycobacteriales</taxon>
        <taxon>Nocardiaceae</taxon>
        <taxon>Prescottella</taxon>
    </lineage>
</organism>
<feature type="transmembrane region" description="Helical" evidence="1">
    <location>
        <begin position="7"/>
        <end position="28"/>
    </location>
</feature>
<keyword evidence="1" id="KW-1133">Transmembrane helix</keyword>
<feature type="transmembrane region" description="Helical" evidence="1">
    <location>
        <begin position="410"/>
        <end position="429"/>
    </location>
</feature>
<feature type="transmembrane region" description="Helical" evidence="1">
    <location>
        <begin position="279"/>
        <end position="298"/>
    </location>
</feature>
<dbReference type="EMBL" id="JARXVC010000001">
    <property type="protein sequence ID" value="MDH6278858.1"/>
    <property type="molecule type" value="Genomic_DNA"/>
</dbReference>
<proteinExistence type="predicted"/>
<keyword evidence="3" id="KW-1185">Reference proteome</keyword>
<feature type="transmembrane region" description="Helical" evidence="1">
    <location>
        <begin position="133"/>
        <end position="152"/>
    </location>
</feature>
<dbReference type="Proteomes" id="UP001160334">
    <property type="component" value="Unassembled WGS sequence"/>
</dbReference>
<comment type="caution">
    <text evidence="2">The sequence shown here is derived from an EMBL/GenBank/DDBJ whole genome shotgun (WGS) entry which is preliminary data.</text>
</comment>
<protein>
    <submittedName>
        <fullName evidence="2">Uncharacterized protein</fullName>
    </submittedName>
</protein>
<feature type="transmembrane region" description="Helical" evidence="1">
    <location>
        <begin position="305"/>
        <end position="322"/>
    </location>
</feature>
<feature type="transmembrane region" description="Helical" evidence="1">
    <location>
        <begin position="253"/>
        <end position="273"/>
    </location>
</feature>
<feature type="transmembrane region" description="Helical" evidence="1">
    <location>
        <begin position="196"/>
        <end position="216"/>
    </location>
</feature>
<feature type="transmembrane region" description="Helical" evidence="1">
    <location>
        <begin position="164"/>
        <end position="184"/>
    </location>
</feature>
<keyword evidence="1" id="KW-0812">Transmembrane</keyword>
<feature type="transmembrane region" description="Helical" evidence="1">
    <location>
        <begin position="228"/>
        <end position="246"/>
    </location>
</feature>
<feature type="transmembrane region" description="Helical" evidence="1">
    <location>
        <begin position="106"/>
        <end position="126"/>
    </location>
</feature>
<dbReference type="RefSeq" id="WP_280758283.1">
    <property type="nucleotide sequence ID" value="NZ_JARXVC010000001.1"/>
</dbReference>
<evidence type="ECO:0000256" key="1">
    <source>
        <dbReference type="SAM" id="Phobius"/>
    </source>
</evidence>
<feature type="transmembrane region" description="Helical" evidence="1">
    <location>
        <begin position="328"/>
        <end position="346"/>
    </location>
</feature>
<gene>
    <name evidence="2" type="ORF">M2280_000063</name>
</gene>
<accession>A0ABT6M3J6</accession>
<sequence>MAPTVRAWVPAVAAWFAGTLATFVLANPPEWRGTINVTGRQLEWWLDALPTGSVIGTALAVPAYVALRRARSVRPAWIAAVVASGVLIAARIAVPGAHGLAELTTLHYGKSVAAGVLLGAAVAAVWVRPVARFVLVTAVASTFVVAHTAHATREASVSTLGPPFWWLLIPSIVLVAVCAVIDTTRVTTATPDRIQVQVIAAAVTLAVAHRMLGAWIDGQTADSELQVWIFIGVCLVLVIALTEFWARRIDSPFLLAATASAAAAALVTPQIARQVTLEPWLMVTVGVAVVAVGLAVGVRRPLLPLGFALLALIPLSTALDPSLGDGRIWLLARLAVLGLGIGVTLGSTLPDDGALASLGLAVLMLSLVFTYVAESDGAIAIYREPSPRTPGAEGNLFGATVEAHAPGSRLSGVALLLVVLYCAAAIHRLRTRPDGVSRKPVSDR</sequence>
<reference evidence="2 3" key="1">
    <citation type="submission" date="2023-04" db="EMBL/GenBank/DDBJ databases">
        <title>Forest soil microbial communities from Buena Vista Peninsula, Colon Province, Panama.</title>
        <authorList>
            <person name="Bouskill N."/>
        </authorList>
    </citation>
    <scope>NUCLEOTIDE SEQUENCE [LARGE SCALE GENOMIC DNA]</scope>
    <source>
        <strain evidence="2 3">CFH S0262</strain>
    </source>
</reference>
<feature type="transmembrane region" description="Helical" evidence="1">
    <location>
        <begin position="48"/>
        <end position="67"/>
    </location>
</feature>
<evidence type="ECO:0000313" key="3">
    <source>
        <dbReference type="Proteomes" id="UP001160334"/>
    </source>
</evidence>